<evidence type="ECO:0000256" key="1">
    <source>
        <dbReference type="ARBA" id="ARBA00023224"/>
    </source>
</evidence>
<organism evidence="5 6">
    <name type="scientific">Roseburia lenta</name>
    <dbReference type="NCBI Taxonomy" id="2763061"/>
    <lineage>
        <taxon>Bacteria</taxon>
        <taxon>Bacillati</taxon>
        <taxon>Bacillota</taxon>
        <taxon>Clostridia</taxon>
        <taxon>Lachnospirales</taxon>
        <taxon>Lachnospiraceae</taxon>
        <taxon>Roseburia</taxon>
    </lineage>
</organism>
<dbReference type="Pfam" id="PF00015">
    <property type="entry name" value="MCPsignal"/>
    <property type="match status" value="1"/>
</dbReference>
<proteinExistence type="predicted"/>
<feature type="transmembrane region" description="Helical" evidence="3">
    <location>
        <begin position="24"/>
        <end position="43"/>
    </location>
</feature>
<keyword evidence="3" id="KW-1133">Transmembrane helix</keyword>
<dbReference type="InterPro" id="IPR004089">
    <property type="entry name" value="MCPsignal_dom"/>
</dbReference>
<accession>A0ABR7GFB1</accession>
<evidence type="ECO:0000313" key="6">
    <source>
        <dbReference type="Proteomes" id="UP000643810"/>
    </source>
</evidence>
<name>A0ABR7GFB1_9FIRM</name>
<dbReference type="Proteomes" id="UP000643810">
    <property type="component" value="Unassembled WGS sequence"/>
</dbReference>
<evidence type="ECO:0000313" key="5">
    <source>
        <dbReference type="EMBL" id="MBC5686138.1"/>
    </source>
</evidence>
<dbReference type="SMART" id="SM00283">
    <property type="entry name" value="MA"/>
    <property type="match status" value="1"/>
</dbReference>
<keyword evidence="3" id="KW-0812">Transmembrane</keyword>
<dbReference type="PANTHER" id="PTHR32089:SF112">
    <property type="entry name" value="LYSOZYME-LIKE PROTEIN-RELATED"/>
    <property type="match status" value="1"/>
</dbReference>
<feature type="transmembrane region" description="Helical" evidence="3">
    <location>
        <begin position="81"/>
        <end position="102"/>
    </location>
</feature>
<keyword evidence="3" id="KW-0472">Membrane</keyword>
<feature type="transmembrane region" description="Helical" evidence="3">
    <location>
        <begin position="154"/>
        <end position="173"/>
    </location>
</feature>
<dbReference type="Gene3D" id="1.10.287.950">
    <property type="entry name" value="Methyl-accepting chemotaxis protein"/>
    <property type="match status" value="1"/>
</dbReference>
<keyword evidence="1 2" id="KW-0807">Transducer</keyword>
<dbReference type="RefSeq" id="WP_158572995.1">
    <property type="nucleotide sequence ID" value="NZ_JACOPG010000002.1"/>
</dbReference>
<dbReference type="PANTHER" id="PTHR32089">
    <property type="entry name" value="METHYL-ACCEPTING CHEMOTAXIS PROTEIN MCPB"/>
    <property type="match status" value="1"/>
</dbReference>
<feature type="transmembrane region" description="Helical" evidence="3">
    <location>
        <begin position="49"/>
        <end position="69"/>
    </location>
</feature>
<reference evidence="5 6" key="1">
    <citation type="submission" date="2020-08" db="EMBL/GenBank/DDBJ databases">
        <title>Genome public.</title>
        <authorList>
            <person name="Liu C."/>
            <person name="Sun Q."/>
        </authorList>
    </citation>
    <scope>NUCLEOTIDE SEQUENCE [LARGE SCALE GENOMIC DNA]</scope>
    <source>
        <strain evidence="5 6">NSJ-9</strain>
    </source>
</reference>
<gene>
    <name evidence="5" type="ORF">H8R94_05885</name>
</gene>
<evidence type="ECO:0000256" key="3">
    <source>
        <dbReference type="SAM" id="Phobius"/>
    </source>
</evidence>
<evidence type="ECO:0000256" key="2">
    <source>
        <dbReference type="PROSITE-ProRule" id="PRU00284"/>
    </source>
</evidence>
<dbReference type="SUPFAM" id="SSF58104">
    <property type="entry name" value="Methyl-accepting chemotaxis protein (MCP) signaling domain"/>
    <property type="match status" value="1"/>
</dbReference>
<protein>
    <recommendedName>
        <fullName evidence="4">Methyl-accepting transducer domain-containing protein</fullName>
    </recommendedName>
</protein>
<keyword evidence="6" id="KW-1185">Reference proteome</keyword>
<evidence type="ECO:0000259" key="4">
    <source>
        <dbReference type="PROSITE" id="PS50111"/>
    </source>
</evidence>
<dbReference type="EMBL" id="JACOPG010000002">
    <property type="protein sequence ID" value="MBC5686138.1"/>
    <property type="molecule type" value="Genomic_DNA"/>
</dbReference>
<feature type="domain" description="Methyl-accepting transducer" evidence="4">
    <location>
        <begin position="217"/>
        <end position="467"/>
    </location>
</feature>
<sequence length="510" mass="56084">MTETQKYLYADSDRQTEHVNRLEWQVFTIFSICNFMIVFVAFLRGYRTAAFTGTTFLISAVTVVAMLIAYLRKRDSSKIRWISLVALVLLTLFTTTAFDSYYMRFAVVAPMAVYILYYDSKFMVSSAVAIMLTEIATTVQKFFKPDCTVDRIDICTATAIVIFYLIVVCFIEGTGKKFRLDMLGSLQDEKDQQEKMMQDVIYVASEVRKGTAGAMDIMNQLNESTSVVTGAVKDISDSTQSTAENIQNQTVMTQSIQDAIEKTLHHSESMVTIAEKAKELNEENLSIVKEIQNQSETIAETNDEVAVTMQTLQERANAVKGIADTIFDISSQTNLLALNASIESARAGEAGKGFAVVADEIRQLAEKTRVETENIASILGQLSENAADAVNVVAKSASAAGQQNELIGRAVETFDEMNTNVGQLTQDISDIDTMLTDLSEANNHIVDSITHLSATSEEVTAASAQAEGLSSKNLTNADQTKSILDQVLHVSKQLDKYVGTEESDVSEIIL</sequence>
<comment type="caution">
    <text evidence="5">The sequence shown here is derived from an EMBL/GenBank/DDBJ whole genome shotgun (WGS) entry which is preliminary data.</text>
</comment>
<dbReference type="PROSITE" id="PS50111">
    <property type="entry name" value="CHEMOTAXIS_TRANSDUC_2"/>
    <property type="match status" value="1"/>
</dbReference>